<accession>K2Q9U2</accession>
<dbReference type="GO" id="GO:0047617">
    <property type="term" value="F:fatty acyl-CoA hydrolase activity"/>
    <property type="evidence" value="ECO:0007669"/>
    <property type="project" value="TreeGrafter"/>
</dbReference>
<dbReference type="PANTHER" id="PTHR31793:SF27">
    <property type="entry name" value="NOVEL THIOESTERASE SUPERFAMILY DOMAIN AND SAPOSIN A-TYPE DOMAIN CONTAINING PROTEIN (0610012H03RIK)"/>
    <property type="match status" value="1"/>
</dbReference>
<dbReference type="Gene3D" id="3.10.129.10">
    <property type="entry name" value="Hotdog Thioesterase"/>
    <property type="match status" value="1"/>
</dbReference>
<organism evidence="3 4">
    <name type="scientific">Methanobacterium formicicum (strain DSM 3637 / PP1)</name>
    <dbReference type="NCBI Taxonomy" id="1204725"/>
    <lineage>
        <taxon>Archaea</taxon>
        <taxon>Methanobacteriati</taxon>
        <taxon>Methanobacteriota</taxon>
        <taxon>Methanomada group</taxon>
        <taxon>Methanobacteria</taxon>
        <taxon>Methanobacteriales</taxon>
        <taxon>Methanobacteriaceae</taxon>
        <taxon>Methanobacterium</taxon>
    </lineage>
</organism>
<dbReference type="CDD" id="cd00586">
    <property type="entry name" value="4HBT"/>
    <property type="match status" value="1"/>
</dbReference>
<dbReference type="OrthoDB" id="56956at2157"/>
<protein>
    <submittedName>
        <fullName evidence="3">Thioesterase</fullName>
    </submittedName>
</protein>
<dbReference type="InterPro" id="IPR029069">
    <property type="entry name" value="HotDog_dom_sf"/>
</dbReference>
<dbReference type="PANTHER" id="PTHR31793">
    <property type="entry name" value="4-HYDROXYBENZOYL-COA THIOESTERASE FAMILY MEMBER"/>
    <property type="match status" value="1"/>
</dbReference>
<keyword evidence="2" id="KW-0378">Hydrolase</keyword>
<evidence type="ECO:0000313" key="3">
    <source>
        <dbReference type="EMBL" id="EKF84716.1"/>
    </source>
</evidence>
<dbReference type="EMBL" id="AMPO01000013">
    <property type="protein sequence ID" value="EKF84716.1"/>
    <property type="molecule type" value="Genomic_DNA"/>
</dbReference>
<reference evidence="3 4" key="1">
    <citation type="journal article" date="2012" name="J. Bacteriol.">
        <title>Draft genome sequence of Methanobacterium formicicum DSM 3637, an archaebacterium isolated from the methane producer amoeba Pelomyxa palustris.</title>
        <authorList>
            <person name="Gutierrez G."/>
        </authorList>
    </citation>
    <scope>NUCLEOTIDE SEQUENCE [LARGE SCALE GENOMIC DNA]</scope>
    <source>
        <strain evidence="4">DSM 3637 / PP1</strain>
    </source>
</reference>
<proteinExistence type="inferred from homology"/>
<dbReference type="SUPFAM" id="SSF54637">
    <property type="entry name" value="Thioesterase/thiol ester dehydrase-isomerase"/>
    <property type="match status" value="1"/>
</dbReference>
<dbReference type="Proteomes" id="UP000007360">
    <property type="component" value="Unassembled WGS sequence"/>
</dbReference>
<dbReference type="Pfam" id="PF13279">
    <property type="entry name" value="4HBT_2"/>
    <property type="match status" value="1"/>
</dbReference>
<dbReference type="InterPro" id="IPR050563">
    <property type="entry name" value="4-hydroxybenzoyl-CoA_TE"/>
</dbReference>
<keyword evidence="4" id="KW-1185">Reference proteome</keyword>
<name>K2Q9U2_METFP</name>
<evidence type="ECO:0000313" key="4">
    <source>
        <dbReference type="Proteomes" id="UP000007360"/>
    </source>
</evidence>
<dbReference type="RefSeq" id="WP_004031905.1">
    <property type="nucleotide sequence ID" value="NZ_AMPO01000013.1"/>
</dbReference>
<dbReference type="AlphaFoldDB" id="K2Q9U2"/>
<comment type="similarity">
    <text evidence="1">Belongs to the 4-hydroxybenzoyl-CoA thioesterase family.</text>
</comment>
<evidence type="ECO:0000256" key="2">
    <source>
        <dbReference type="ARBA" id="ARBA00022801"/>
    </source>
</evidence>
<comment type="caution">
    <text evidence="3">The sequence shown here is derived from an EMBL/GenBank/DDBJ whole genome shotgun (WGS) entry which is preliminary data.</text>
</comment>
<sequence>MYTITVTPRFGDSDGLRHINNIVLAEWFELARNEIYRLFTPDLDLSYEKWKLIMVKTDFEFLGQMYYRDDVEIKTSIIRIGNSSYTTYHEAWQSGHLKAKGTAVLVNYDFIQQKSRPIPDDIRKKLEEHLDDYSGK</sequence>
<evidence type="ECO:0000256" key="1">
    <source>
        <dbReference type="ARBA" id="ARBA00005953"/>
    </source>
</evidence>
<gene>
    <name evidence="3" type="ORF">A994_11921</name>
</gene>
<dbReference type="PATRIC" id="fig|1204725.3.peg.2394"/>